<gene>
    <name evidence="1" type="ORF">ANN_10966</name>
</gene>
<proteinExistence type="predicted"/>
<reference evidence="1 2" key="1">
    <citation type="journal article" date="2022" name="Allergy">
        <title>Genome assembly and annotation of Periplaneta americana reveal a comprehensive cockroach allergen profile.</title>
        <authorList>
            <person name="Wang L."/>
            <person name="Xiong Q."/>
            <person name="Saelim N."/>
            <person name="Wang L."/>
            <person name="Nong W."/>
            <person name="Wan A.T."/>
            <person name="Shi M."/>
            <person name="Liu X."/>
            <person name="Cao Q."/>
            <person name="Hui J.H.L."/>
            <person name="Sookrung N."/>
            <person name="Leung T.F."/>
            <person name="Tungtrongchitr A."/>
            <person name="Tsui S.K.W."/>
        </authorList>
    </citation>
    <scope>NUCLEOTIDE SEQUENCE [LARGE SCALE GENOMIC DNA]</scope>
    <source>
        <strain evidence="1">PWHHKU_190912</strain>
    </source>
</reference>
<sequence length="122" mass="13940">MAQSVKALACQSEIAFRRGFDPRLADYLACALVTEKDILALPEPRKGKKLSEKTTKKVIDFYLDDDNSRIMPGMKDKMPDTDKHFCHEELRFSSMTILQFYLGLHPFWSMDASTLKFACAVN</sequence>
<evidence type="ECO:0000313" key="1">
    <source>
        <dbReference type="EMBL" id="KAJ4441116.1"/>
    </source>
</evidence>
<dbReference type="Proteomes" id="UP001148838">
    <property type="component" value="Unassembled WGS sequence"/>
</dbReference>
<name>A0ABQ8T3Q1_PERAM</name>
<evidence type="ECO:0000313" key="2">
    <source>
        <dbReference type="Proteomes" id="UP001148838"/>
    </source>
</evidence>
<comment type="caution">
    <text evidence="1">The sequence shown here is derived from an EMBL/GenBank/DDBJ whole genome shotgun (WGS) entry which is preliminary data.</text>
</comment>
<keyword evidence="2" id="KW-1185">Reference proteome</keyword>
<protein>
    <submittedName>
        <fullName evidence="1">Uncharacterized protein</fullName>
    </submittedName>
</protein>
<organism evidence="1 2">
    <name type="scientific">Periplaneta americana</name>
    <name type="common">American cockroach</name>
    <name type="synonym">Blatta americana</name>
    <dbReference type="NCBI Taxonomy" id="6978"/>
    <lineage>
        <taxon>Eukaryota</taxon>
        <taxon>Metazoa</taxon>
        <taxon>Ecdysozoa</taxon>
        <taxon>Arthropoda</taxon>
        <taxon>Hexapoda</taxon>
        <taxon>Insecta</taxon>
        <taxon>Pterygota</taxon>
        <taxon>Neoptera</taxon>
        <taxon>Polyneoptera</taxon>
        <taxon>Dictyoptera</taxon>
        <taxon>Blattodea</taxon>
        <taxon>Blattoidea</taxon>
        <taxon>Blattidae</taxon>
        <taxon>Blattinae</taxon>
        <taxon>Periplaneta</taxon>
    </lineage>
</organism>
<accession>A0ABQ8T3Q1</accession>
<dbReference type="EMBL" id="JAJSOF020000015">
    <property type="protein sequence ID" value="KAJ4441116.1"/>
    <property type="molecule type" value="Genomic_DNA"/>
</dbReference>